<dbReference type="Pfam" id="PF03466">
    <property type="entry name" value="LysR_substrate"/>
    <property type="match status" value="1"/>
</dbReference>
<evidence type="ECO:0000256" key="5">
    <source>
        <dbReference type="ARBA" id="ARBA00023163"/>
    </source>
</evidence>
<dbReference type="Proteomes" id="UP000194632">
    <property type="component" value="Unassembled WGS sequence"/>
</dbReference>
<dbReference type="PANTHER" id="PTHR30346">
    <property type="entry name" value="TRANSCRIPTIONAL DUAL REGULATOR HCAR-RELATED"/>
    <property type="match status" value="1"/>
</dbReference>
<dbReference type="Pfam" id="PF00126">
    <property type="entry name" value="HTH_1"/>
    <property type="match status" value="1"/>
</dbReference>
<dbReference type="PRINTS" id="PR00039">
    <property type="entry name" value="HTHLYSR"/>
</dbReference>
<dbReference type="EMBL" id="NGFO01000024">
    <property type="protein sequence ID" value="OUC77094.1"/>
    <property type="molecule type" value="Genomic_DNA"/>
</dbReference>
<dbReference type="InterPro" id="IPR036390">
    <property type="entry name" value="WH_DNA-bd_sf"/>
</dbReference>
<evidence type="ECO:0000256" key="6">
    <source>
        <dbReference type="ARBA" id="ARBA00040885"/>
    </source>
</evidence>
<dbReference type="InterPro" id="IPR000847">
    <property type="entry name" value="LysR_HTH_N"/>
</dbReference>
<keyword evidence="4" id="KW-0010">Activator</keyword>
<keyword evidence="3" id="KW-0238">DNA-binding</keyword>
<evidence type="ECO:0000313" key="9">
    <source>
        <dbReference type="Proteomes" id="UP000194632"/>
    </source>
</evidence>
<dbReference type="GO" id="GO:0003677">
    <property type="term" value="F:DNA binding"/>
    <property type="evidence" value="ECO:0007669"/>
    <property type="project" value="UniProtKB-KW"/>
</dbReference>
<evidence type="ECO:0000256" key="2">
    <source>
        <dbReference type="ARBA" id="ARBA00023015"/>
    </source>
</evidence>
<evidence type="ECO:0000313" key="8">
    <source>
        <dbReference type="EMBL" id="OUC77094.1"/>
    </source>
</evidence>
<dbReference type="OrthoDB" id="9775392at2"/>
<accession>A0A2C9ZIC5</accession>
<dbReference type="CDD" id="cd08411">
    <property type="entry name" value="PBP2_OxyR"/>
    <property type="match status" value="1"/>
</dbReference>
<evidence type="ECO:0000259" key="7">
    <source>
        <dbReference type="PROSITE" id="PS50931"/>
    </source>
</evidence>
<evidence type="ECO:0000256" key="1">
    <source>
        <dbReference type="ARBA" id="ARBA00009437"/>
    </source>
</evidence>
<evidence type="ECO:0000256" key="3">
    <source>
        <dbReference type="ARBA" id="ARBA00023125"/>
    </source>
</evidence>
<dbReference type="STRING" id="417102.CA982_18790"/>
<keyword evidence="5" id="KW-0804">Transcription</keyword>
<keyword evidence="9" id="KW-1185">Reference proteome</keyword>
<name>A0A2C9ZIC5_9ACTN</name>
<dbReference type="Gene3D" id="1.10.10.10">
    <property type="entry name" value="Winged helix-like DNA-binding domain superfamily/Winged helix DNA-binding domain"/>
    <property type="match status" value="1"/>
</dbReference>
<dbReference type="PANTHER" id="PTHR30346:SF26">
    <property type="entry name" value="HYDROGEN PEROXIDE-INDUCIBLE GENES ACTIVATOR"/>
    <property type="match status" value="1"/>
</dbReference>
<evidence type="ECO:0000256" key="4">
    <source>
        <dbReference type="ARBA" id="ARBA00023159"/>
    </source>
</evidence>
<dbReference type="GO" id="GO:0003700">
    <property type="term" value="F:DNA-binding transcription factor activity"/>
    <property type="evidence" value="ECO:0007669"/>
    <property type="project" value="InterPro"/>
</dbReference>
<organism evidence="8 9">
    <name type="scientific">Gordonia lacunae</name>
    <dbReference type="NCBI Taxonomy" id="417102"/>
    <lineage>
        <taxon>Bacteria</taxon>
        <taxon>Bacillati</taxon>
        <taxon>Actinomycetota</taxon>
        <taxon>Actinomycetes</taxon>
        <taxon>Mycobacteriales</taxon>
        <taxon>Gordoniaceae</taxon>
        <taxon>Gordonia</taxon>
    </lineage>
</organism>
<dbReference type="AlphaFoldDB" id="A0A2C9ZIC5"/>
<dbReference type="InterPro" id="IPR036388">
    <property type="entry name" value="WH-like_DNA-bd_sf"/>
</dbReference>
<feature type="domain" description="HTH lysR-type" evidence="7">
    <location>
        <begin position="16"/>
        <end position="73"/>
    </location>
</feature>
<proteinExistence type="inferred from homology"/>
<comment type="caution">
    <text evidence="8">The sequence shown here is derived from an EMBL/GenBank/DDBJ whole genome shotgun (WGS) entry which is preliminary data.</text>
</comment>
<dbReference type="SUPFAM" id="SSF53850">
    <property type="entry name" value="Periplasmic binding protein-like II"/>
    <property type="match status" value="1"/>
</dbReference>
<dbReference type="GO" id="GO:0032993">
    <property type="term" value="C:protein-DNA complex"/>
    <property type="evidence" value="ECO:0007669"/>
    <property type="project" value="TreeGrafter"/>
</dbReference>
<sequence length="318" mass="33332">MISTTLIGMPDRTYQPTVAGLRAFVALAHRRHFGTAAADLGVSQPSLSQALSALESGLGVTLVERTTRRVQLTADGVELLPRAIAVTEAVDEFTSAAAGAGQPLRGVMRVGVIPTVAPYVLPTLLRGLGERLPDLVPRVVEEQTARLVEQLRTGTLDVALLALPVEIPGIVEVPIYREDFVLALPSGHALAGRRRVDPTALADLPLLLLDEGHCLRDQALEVCRLAGVRPDLGQTRAASLTTAVHCVVGGLGVTLIPQTAVASETASGDLATATFATPRPGRRIGLVFRASARHDEAYRELASVIGDLVGATGAVTPL</sequence>
<protein>
    <recommendedName>
        <fullName evidence="6">Probable hydrogen peroxide-inducible genes activator</fullName>
    </recommendedName>
</protein>
<reference evidence="8 9" key="1">
    <citation type="submission" date="2017-05" db="EMBL/GenBank/DDBJ databases">
        <title>Biotechnological potential of actinobacteria isolated from South African environments.</title>
        <authorList>
            <person name="Le Roes-Hill M."/>
            <person name="Prins A."/>
            <person name="Durrell K.A."/>
        </authorList>
    </citation>
    <scope>NUCLEOTIDE SEQUENCE [LARGE SCALE GENOMIC DNA]</scope>
    <source>
        <strain evidence="8">BS2</strain>
    </source>
</reference>
<dbReference type="PROSITE" id="PS50931">
    <property type="entry name" value="HTH_LYSR"/>
    <property type="match status" value="1"/>
</dbReference>
<gene>
    <name evidence="8" type="ORF">CA982_18790</name>
</gene>
<dbReference type="InterPro" id="IPR005119">
    <property type="entry name" value="LysR_subst-bd"/>
</dbReference>
<dbReference type="Gene3D" id="3.40.190.10">
    <property type="entry name" value="Periplasmic binding protein-like II"/>
    <property type="match status" value="2"/>
</dbReference>
<keyword evidence="2" id="KW-0805">Transcription regulation</keyword>
<dbReference type="SUPFAM" id="SSF46785">
    <property type="entry name" value="Winged helix' DNA-binding domain"/>
    <property type="match status" value="1"/>
</dbReference>
<dbReference type="FunFam" id="1.10.10.10:FF:000001">
    <property type="entry name" value="LysR family transcriptional regulator"/>
    <property type="match status" value="1"/>
</dbReference>
<comment type="similarity">
    <text evidence="1">Belongs to the LysR transcriptional regulatory family.</text>
</comment>